<proteinExistence type="predicted"/>
<evidence type="ECO:0000313" key="3">
    <source>
        <dbReference type="Proteomes" id="UP000244073"/>
    </source>
</evidence>
<dbReference type="GeneID" id="63816737"/>
<name>A0A2T5LZK2_9EURO</name>
<dbReference type="RefSeq" id="XP_040753102.1">
    <property type="nucleotide sequence ID" value="XM_040899855.1"/>
</dbReference>
<accession>A0A2T5LZK2</accession>
<comment type="caution">
    <text evidence="2">The sequence shown here is derived from an EMBL/GenBank/DDBJ whole genome shotgun (WGS) entry which is preliminary data.</text>
</comment>
<dbReference type="VEuPathDB" id="FungiDB:P175DRAFT_0531230"/>
<organism evidence="2 3">
    <name type="scientific">Aspergillus ochraceoroseus IBT 24754</name>
    <dbReference type="NCBI Taxonomy" id="1392256"/>
    <lineage>
        <taxon>Eukaryota</taxon>
        <taxon>Fungi</taxon>
        <taxon>Dikarya</taxon>
        <taxon>Ascomycota</taxon>
        <taxon>Pezizomycotina</taxon>
        <taxon>Eurotiomycetes</taxon>
        <taxon>Eurotiomycetidae</taxon>
        <taxon>Eurotiales</taxon>
        <taxon>Aspergillaceae</taxon>
        <taxon>Aspergillus</taxon>
        <taxon>Aspergillus subgen. Nidulantes</taxon>
    </lineage>
</organism>
<protein>
    <submittedName>
        <fullName evidence="2">Uncharacterized protein</fullName>
    </submittedName>
</protein>
<evidence type="ECO:0000256" key="1">
    <source>
        <dbReference type="SAM" id="MobiDB-lite"/>
    </source>
</evidence>
<feature type="region of interest" description="Disordered" evidence="1">
    <location>
        <begin position="1"/>
        <end position="23"/>
    </location>
</feature>
<dbReference type="Proteomes" id="UP000244073">
    <property type="component" value="Unassembled WGS sequence"/>
</dbReference>
<dbReference type="EMBL" id="MSFN02000003">
    <property type="protein sequence ID" value="PTU21710.1"/>
    <property type="molecule type" value="Genomic_DNA"/>
</dbReference>
<sequence>MFNQFVLKSDESSSEREERQECKLERRSNRIPIAFSGFLSVYTRRLDRIGAPTAFKKWFLADDQRSGPVRQDYESREQPPRIGVVFSREERRQSEARRGDGPGDILQKALELSNRLSLRSKKSATENLEAHEEYIYLHPIASSPAAEGVRSHGAEPALLALVVVDTEYLTWVLGRDTVWAGESDQAALC</sequence>
<evidence type="ECO:0000313" key="2">
    <source>
        <dbReference type="EMBL" id="PTU21710.1"/>
    </source>
</evidence>
<dbReference type="AlphaFoldDB" id="A0A2T5LZK2"/>
<reference evidence="2 3" key="1">
    <citation type="journal article" date="2018" name="Proc. Natl. Acad. Sci. U.S.A.">
        <title>Linking secondary metabolites to gene clusters through genome sequencing of six diverse Aspergillus species.</title>
        <authorList>
            <person name="Kaerboelling I."/>
            <person name="Vesth T.C."/>
            <person name="Frisvad J.C."/>
            <person name="Nybo J.L."/>
            <person name="Theobald S."/>
            <person name="Kuo A."/>
            <person name="Bowyer P."/>
            <person name="Matsuda Y."/>
            <person name="Mondo S."/>
            <person name="Lyhne E.K."/>
            <person name="Kogle M.E."/>
            <person name="Clum A."/>
            <person name="Lipzen A."/>
            <person name="Salamov A."/>
            <person name="Ngan C.Y."/>
            <person name="Daum C."/>
            <person name="Chiniquy J."/>
            <person name="Barry K."/>
            <person name="LaButti K."/>
            <person name="Haridas S."/>
            <person name="Simmons B.A."/>
            <person name="Magnuson J.K."/>
            <person name="Mortensen U.H."/>
            <person name="Larsen T.O."/>
            <person name="Grigoriev I.V."/>
            <person name="Baker S.E."/>
            <person name="Andersen M.R."/>
        </authorList>
    </citation>
    <scope>NUCLEOTIDE SEQUENCE [LARGE SCALE GENOMIC DNA]</scope>
    <source>
        <strain evidence="2 3">IBT 24754</strain>
    </source>
</reference>
<gene>
    <name evidence="2" type="ORF">P175DRAFT_0531230</name>
</gene>
<feature type="compositionally biased region" description="Basic and acidic residues" evidence="1">
    <location>
        <begin position="8"/>
        <end position="23"/>
    </location>
</feature>